<dbReference type="AlphaFoldDB" id="A0A656AWC6"/>
<dbReference type="EMBL" id="CWQY01000001">
    <property type="protein sequence ID" value="CSB94976.1"/>
    <property type="molecule type" value="Genomic_DNA"/>
</dbReference>
<sequence length="49" mass="5601">MYRVSKIDGSCAHWQLNDTAFGSEYVNLIWEQIGFDVFDKFKGVTGTLL</sequence>
<reference evidence="1 2" key="1">
    <citation type="submission" date="2015-07" db="EMBL/GenBank/DDBJ databases">
        <authorList>
            <consortium name="Pathogen Informatics"/>
        </authorList>
    </citation>
    <scope>NUCLEOTIDE SEQUENCE [LARGE SCALE GENOMIC DNA]</scope>
    <source>
        <strain evidence="1 2">A316</strain>
    </source>
</reference>
<gene>
    <name evidence="1" type="ORF">ERS013200_00130</name>
</gene>
<evidence type="ECO:0000313" key="2">
    <source>
        <dbReference type="Proteomes" id="UP000041770"/>
    </source>
</evidence>
<proteinExistence type="predicted"/>
<organism evidence="1 2">
    <name type="scientific">Vibrio cholerae</name>
    <dbReference type="NCBI Taxonomy" id="666"/>
    <lineage>
        <taxon>Bacteria</taxon>
        <taxon>Pseudomonadati</taxon>
        <taxon>Pseudomonadota</taxon>
        <taxon>Gammaproteobacteria</taxon>
        <taxon>Vibrionales</taxon>
        <taxon>Vibrionaceae</taxon>
        <taxon>Vibrio</taxon>
    </lineage>
</organism>
<protein>
    <submittedName>
        <fullName evidence="1">Uncharacterized protein</fullName>
    </submittedName>
</protein>
<name>A0A656AWC6_VIBCL</name>
<dbReference type="Proteomes" id="UP000041770">
    <property type="component" value="Unassembled WGS sequence"/>
</dbReference>
<evidence type="ECO:0000313" key="1">
    <source>
        <dbReference type="EMBL" id="CSB94976.1"/>
    </source>
</evidence>
<accession>A0A656AWC6</accession>